<dbReference type="EMBL" id="CAKASE010000080">
    <property type="protein sequence ID" value="CAG9581455.1"/>
    <property type="molecule type" value="Genomic_DNA"/>
</dbReference>
<keyword evidence="2" id="KW-1185">Reference proteome</keyword>
<protein>
    <submittedName>
        <fullName evidence="1">(African queen) hypothetical protein</fullName>
    </submittedName>
</protein>
<sequence>MEEENGDEFIIPRTEKENVDEFFIIPKIENPPICKCFLSDNSDLTQSVSEEIQIPERKEQVLSTVSRTENYLRERRIPELIRFLFTQVISHAPHKPLAFLEKLLDDCMLFRAGLGVAPVLYETRHLEAVIRSFDPGQRGWLSAGKVRRLYTTLGFTSEENHDDRIYCDELLNNLIRVQEQDLFQLLAAGISKPE</sequence>
<dbReference type="PANTHER" id="PTHR21847:SF1">
    <property type="entry name" value="EF-HAND CALCIUM-BINDING DOMAIN-CONTAINING PROTEIN 10"/>
    <property type="match status" value="1"/>
</dbReference>
<evidence type="ECO:0000313" key="2">
    <source>
        <dbReference type="Proteomes" id="UP000789524"/>
    </source>
</evidence>
<comment type="caution">
    <text evidence="1">The sequence shown here is derived from an EMBL/GenBank/DDBJ whole genome shotgun (WGS) entry which is preliminary data.</text>
</comment>
<gene>
    <name evidence="1" type="ORF">DCHRY22_LOCUS14056</name>
</gene>
<reference evidence="1" key="1">
    <citation type="submission" date="2021-09" db="EMBL/GenBank/DDBJ databases">
        <authorList>
            <person name="Martin H S."/>
        </authorList>
    </citation>
    <scope>NUCLEOTIDE SEQUENCE</scope>
</reference>
<dbReference type="InterPro" id="IPR039879">
    <property type="entry name" value="EFC10"/>
</dbReference>
<dbReference type="OrthoDB" id="10260455at2759"/>
<evidence type="ECO:0000313" key="1">
    <source>
        <dbReference type="EMBL" id="CAG9581455.1"/>
    </source>
</evidence>
<dbReference type="Proteomes" id="UP000789524">
    <property type="component" value="Unassembled WGS sequence"/>
</dbReference>
<dbReference type="PANTHER" id="PTHR21847">
    <property type="entry name" value="EF-HAND CALCIUM-BINDING DOMAIN-CONTAINING PROTEIN 10"/>
    <property type="match status" value="1"/>
</dbReference>
<proteinExistence type="predicted"/>
<accession>A0A8J2R2Q0</accession>
<dbReference type="AlphaFoldDB" id="A0A8J2R2Q0"/>
<name>A0A8J2R2Q0_9NEOP</name>
<organism evidence="1 2">
    <name type="scientific">Danaus chrysippus</name>
    <name type="common">African queen</name>
    <dbReference type="NCBI Taxonomy" id="151541"/>
    <lineage>
        <taxon>Eukaryota</taxon>
        <taxon>Metazoa</taxon>
        <taxon>Ecdysozoa</taxon>
        <taxon>Arthropoda</taxon>
        <taxon>Hexapoda</taxon>
        <taxon>Insecta</taxon>
        <taxon>Pterygota</taxon>
        <taxon>Neoptera</taxon>
        <taxon>Endopterygota</taxon>
        <taxon>Lepidoptera</taxon>
        <taxon>Glossata</taxon>
        <taxon>Ditrysia</taxon>
        <taxon>Papilionoidea</taxon>
        <taxon>Nymphalidae</taxon>
        <taxon>Danainae</taxon>
        <taxon>Danaini</taxon>
        <taxon>Danaina</taxon>
        <taxon>Danaus</taxon>
        <taxon>Anosia</taxon>
    </lineage>
</organism>